<dbReference type="Proteomes" id="UP000275436">
    <property type="component" value="Unassembled WGS sequence"/>
</dbReference>
<protein>
    <submittedName>
        <fullName evidence="1">Uncharacterized protein</fullName>
    </submittedName>
</protein>
<proteinExistence type="predicted"/>
<name>A0A3M9X0Z0_9HYPH</name>
<gene>
    <name evidence="1" type="ORF">DNR46_35235</name>
</gene>
<evidence type="ECO:0000313" key="1">
    <source>
        <dbReference type="EMBL" id="RNJ41190.1"/>
    </source>
</evidence>
<reference evidence="1 2" key="1">
    <citation type="journal article" date="2018" name="Mol. Plant Microbe Interact.">
        <title>Taxonomically Different Co-Microsymbionts of a Relict Legume, Oxytropis popoviana, Have Complementary Sets of Symbiotic Genes and Together Increase the Efficiency of Plant Nodulation.</title>
        <authorList>
            <person name="Safronova V."/>
            <person name="Belimov A."/>
            <person name="Sazanova A."/>
            <person name="Chirak E."/>
            <person name="Verkhozina A."/>
            <person name="Kuznetsova I."/>
            <person name="Andronov E."/>
            <person name="Puhalsky J."/>
            <person name="Tikhonovich I."/>
        </authorList>
    </citation>
    <scope>NUCLEOTIDE SEQUENCE [LARGE SCALE GENOMIC DNA]</scope>
    <source>
        <strain evidence="1 2">Opo-235</strain>
    </source>
</reference>
<comment type="caution">
    <text evidence="1">The sequence shown here is derived from an EMBL/GenBank/DDBJ whole genome shotgun (WGS) entry which is preliminary data.</text>
</comment>
<dbReference type="EMBL" id="QKOD01000023">
    <property type="protein sequence ID" value="RNJ41190.1"/>
    <property type="molecule type" value="Genomic_DNA"/>
</dbReference>
<organism evidence="1 2">
    <name type="scientific">Mesorhizobium japonicum</name>
    <dbReference type="NCBI Taxonomy" id="2066070"/>
    <lineage>
        <taxon>Bacteria</taxon>
        <taxon>Pseudomonadati</taxon>
        <taxon>Pseudomonadota</taxon>
        <taxon>Alphaproteobacteria</taxon>
        <taxon>Hyphomicrobiales</taxon>
        <taxon>Phyllobacteriaceae</taxon>
        <taxon>Mesorhizobium</taxon>
    </lineage>
</organism>
<sequence length="82" mass="9062">MLTLAVTGSSTSGRNLRLSSKVDWAADEASHNIRHAIGGTPQDEHYGAIFAKNYGLTLRDARFIIAANDQREGRVMRQLLHL</sequence>
<dbReference type="AlphaFoldDB" id="A0A3M9X0Z0"/>
<evidence type="ECO:0000313" key="2">
    <source>
        <dbReference type="Proteomes" id="UP000275436"/>
    </source>
</evidence>
<accession>A0A3M9X0Z0</accession>